<protein>
    <submittedName>
        <fullName evidence="1">Gpm554</fullName>
    </submittedName>
</protein>
<evidence type="ECO:0000313" key="1">
    <source>
        <dbReference type="EMBL" id="JAD31275.1"/>
    </source>
</evidence>
<reference evidence="1" key="1">
    <citation type="submission" date="2014-09" db="EMBL/GenBank/DDBJ databases">
        <authorList>
            <person name="Magalhaes I.L.F."/>
            <person name="Oliveira U."/>
            <person name="Santos F.R."/>
            <person name="Vidigal T.H.D.A."/>
            <person name="Brescovit A.D."/>
            <person name="Santos A.J."/>
        </authorList>
    </citation>
    <scope>NUCLEOTIDE SEQUENCE</scope>
    <source>
        <tissue evidence="1">Shoot tissue taken approximately 20 cm above the soil surface</tissue>
    </source>
</reference>
<proteinExistence type="predicted"/>
<sequence>MPSGAPSRGQTRTI</sequence>
<dbReference type="EMBL" id="GBRH01266620">
    <property type="protein sequence ID" value="JAD31275.1"/>
    <property type="molecule type" value="Transcribed_RNA"/>
</dbReference>
<name>A0A0A8Z3E8_ARUDO</name>
<reference evidence="1" key="2">
    <citation type="journal article" date="2015" name="Data Brief">
        <title>Shoot transcriptome of the giant reed, Arundo donax.</title>
        <authorList>
            <person name="Barrero R.A."/>
            <person name="Guerrero F.D."/>
            <person name="Moolhuijzen P."/>
            <person name="Goolsby J.A."/>
            <person name="Tidwell J."/>
            <person name="Bellgard S.E."/>
            <person name="Bellgard M.I."/>
        </authorList>
    </citation>
    <scope>NUCLEOTIDE SEQUENCE</scope>
    <source>
        <tissue evidence="1">Shoot tissue taken approximately 20 cm above the soil surface</tissue>
    </source>
</reference>
<accession>A0A0A8Z3E8</accession>
<organism evidence="1">
    <name type="scientific">Arundo donax</name>
    <name type="common">Giant reed</name>
    <name type="synonym">Donax arundinaceus</name>
    <dbReference type="NCBI Taxonomy" id="35708"/>
    <lineage>
        <taxon>Eukaryota</taxon>
        <taxon>Viridiplantae</taxon>
        <taxon>Streptophyta</taxon>
        <taxon>Embryophyta</taxon>
        <taxon>Tracheophyta</taxon>
        <taxon>Spermatophyta</taxon>
        <taxon>Magnoliopsida</taxon>
        <taxon>Liliopsida</taxon>
        <taxon>Poales</taxon>
        <taxon>Poaceae</taxon>
        <taxon>PACMAD clade</taxon>
        <taxon>Arundinoideae</taxon>
        <taxon>Arundineae</taxon>
        <taxon>Arundo</taxon>
    </lineage>
</organism>